<dbReference type="KEGG" id="ccai:NAS2_0724"/>
<accession>A0A4P2VF61</accession>
<keyword evidence="2" id="KW-1185">Reference proteome</keyword>
<gene>
    <name evidence="1" type="ORF">NAS2_0724</name>
</gene>
<sequence length="41" mass="4775">MRLDEKREEGRSANAIKDAMGWMDVKKAAGKRDVPMYTVYR</sequence>
<name>A0A4P2VF61_9ARCH</name>
<protein>
    <submittedName>
        <fullName evidence="1">Uncharacterized protein</fullName>
    </submittedName>
</protein>
<dbReference type="GeneID" id="77169636"/>
<dbReference type="Proteomes" id="UP000509448">
    <property type="component" value="Chromosome"/>
</dbReference>
<evidence type="ECO:0000313" key="2">
    <source>
        <dbReference type="Proteomes" id="UP000509448"/>
    </source>
</evidence>
<dbReference type="EMBL" id="AP018732">
    <property type="protein sequence ID" value="BBE42113.1"/>
    <property type="molecule type" value="Genomic_DNA"/>
</dbReference>
<proteinExistence type="predicted"/>
<reference evidence="1 2" key="1">
    <citation type="journal article" date="2019" name="ISME J.">
        <title>Isolation and characterization of a thermophilic sulfur- and iron-reducing thaumarchaeote from a terrestrial acidic hot spring.</title>
        <authorList>
            <person name="Kato S."/>
            <person name="Itoh T."/>
            <person name="Yuki M."/>
            <person name="Nagamori M."/>
            <person name="Ohnishi M."/>
            <person name="Uematsu K."/>
            <person name="Suzuki K."/>
            <person name="Takashina T."/>
            <person name="Ohkuma M."/>
        </authorList>
    </citation>
    <scope>NUCLEOTIDE SEQUENCE [LARGE SCALE GENOMIC DNA]</scope>
    <source>
        <strain evidence="1 2">NAS-02</strain>
    </source>
</reference>
<dbReference type="AlphaFoldDB" id="A0A4P2VF61"/>
<evidence type="ECO:0000313" key="1">
    <source>
        <dbReference type="EMBL" id="BBE42113.1"/>
    </source>
</evidence>
<organism evidence="1 2">
    <name type="scientific">Conexivisphaera calida</name>
    <dbReference type="NCBI Taxonomy" id="1874277"/>
    <lineage>
        <taxon>Archaea</taxon>
        <taxon>Nitrososphaerota</taxon>
        <taxon>Conexivisphaeria</taxon>
        <taxon>Conexivisphaerales</taxon>
        <taxon>Conexivisphaeraceae</taxon>
        <taxon>Conexivisphaera</taxon>
    </lineage>
</organism>
<dbReference type="RefSeq" id="WP_269473730.1">
    <property type="nucleotide sequence ID" value="NZ_AP018732.1"/>
</dbReference>